<keyword evidence="2" id="KW-1185">Reference proteome</keyword>
<dbReference type="OrthoDB" id="447173at2759"/>
<dbReference type="Gene3D" id="3.10.490.20">
    <property type="match status" value="1"/>
</dbReference>
<protein>
    <submittedName>
        <fullName evidence="1">Uncharacterized protein</fullName>
    </submittedName>
</protein>
<dbReference type="VEuPathDB" id="FungiDB:AMAG_18238"/>
<dbReference type="InterPro" id="IPR043160">
    <property type="entry name" value="Dynein_C_barrel"/>
</dbReference>
<gene>
    <name evidence="1" type="ORF">AMAG_18238</name>
</gene>
<sequence length="250" mass="25959">MVAQVQAICAQLADAKVHPDQYRALLADVTISSTPDEWMSLVPQGNLVQFPREVERKLGEVSATIGQFESVMKGSTSVGLAPGARVPNVRLCTPSPAGFLCLIQQLSAQAMKRRVHELTLVGALSTSALEAIAADVPDISAAPVLEVTGLWLQGAAVTDGRLAPVQSALTPALNAVSLHVAFIPLPLPPATGSVVGGAFMAVGKARTLPVPVYSDMSRETHVATVAVLAEDGTDTTALVLAGTALILHNY</sequence>
<proteinExistence type="predicted"/>
<evidence type="ECO:0000313" key="2">
    <source>
        <dbReference type="Proteomes" id="UP000054350"/>
    </source>
</evidence>
<reference evidence="2" key="2">
    <citation type="submission" date="2009-11" db="EMBL/GenBank/DDBJ databases">
        <title>The Genome Sequence of Allomyces macrogynus strain ATCC 38327.</title>
        <authorList>
            <consortium name="The Broad Institute Genome Sequencing Platform"/>
            <person name="Russ C."/>
            <person name="Cuomo C."/>
            <person name="Shea T."/>
            <person name="Young S.K."/>
            <person name="Zeng Q."/>
            <person name="Koehrsen M."/>
            <person name="Haas B."/>
            <person name="Borodovsky M."/>
            <person name="Guigo R."/>
            <person name="Alvarado L."/>
            <person name="Berlin A."/>
            <person name="Borenstein D."/>
            <person name="Chen Z."/>
            <person name="Engels R."/>
            <person name="Freedman E."/>
            <person name="Gellesch M."/>
            <person name="Goldberg J."/>
            <person name="Griggs A."/>
            <person name="Gujja S."/>
            <person name="Heiman D."/>
            <person name="Hepburn T."/>
            <person name="Howarth C."/>
            <person name="Jen D."/>
            <person name="Larson L."/>
            <person name="Lewis B."/>
            <person name="Mehta T."/>
            <person name="Park D."/>
            <person name="Pearson M."/>
            <person name="Roberts A."/>
            <person name="Saif S."/>
            <person name="Shenoy N."/>
            <person name="Sisk P."/>
            <person name="Stolte C."/>
            <person name="Sykes S."/>
            <person name="Walk T."/>
            <person name="White J."/>
            <person name="Yandava C."/>
            <person name="Burger G."/>
            <person name="Gray M.W."/>
            <person name="Holland P.W.H."/>
            <person name="King N."/>
            <person name="Lang F.B.F."/>
            <person name="Roger A.J."/>
            <person name="Ruiz-Trillo I."/>
            <person name="Lander E."/>
            <person name="Nusbaum C."/>
        </authorList>
    </citation>
    <scope>NUCLEOTIDE SEQUENCE [LARGE SCALE GENOMIC DNA]</scope>
    <source>
        <strain evidence="2">ATCC 38327</strain>
    </source>
</reference>
<accession>A0A0L0S7I9</accession>
<reference evidence="1 2" key="1">
    <citation type="submission" date="2009-11" db="EMBL/GenBank/DDBJ databases">
        <title>Annotation of Allomyces macrogynus ATCC 38327.</title>
        <authorList>
            <consortium name="The Broad Institute Genome Sequencing Platform"/>
            <person name="Russ C."/>
            <person name="Cuomo C."/>
            <person name="Burger G."/>
            <person name="Gray M.W."/>
            <person name="Holland P.W.H."/>
            <person name="King N."/>
            <person name="Lang F.B.F."/>
            <person name="Roger A.J."/>
            <person name="Ruiz-Trillo I."/>
            <person name="Young S.K."/>
            <person name="Zeng Q."/>
            <person name="Gargeya S."/>
            <person name="Fitzgerald M."/>
            <person name="Haas B."/>
            <person name="Abouelleil A."/>
            <person name="Alvarado L."/>
            <person name="Arachchi H.M."/>
            <person name="Berlin A."/>
            <person name="Chapman S.B."/>
            <person name="Gearin G."/>
            <person name="Goldberg J."/>
            <person name="Griggs A."/>
            <person name="Gujja S."/>
            <person name="Hansen M."/>
            <person name="Heiman D."/>
            <person name="Howarth C."/>
            <person name="Larimer J."/>
            <person name="Lui A."/>
            <person name="MacDonald P.J.P."/>
            <person name="McCowen C."/>
            <person name="Montmayeur A."/>
            <person name="Murphy C."/>
            <person name="Neiman D."/>
            <person name="Pearson M."/>
            <person name="Priest M."/>
            <person name="Roberts A."/>
            <person name="Saif S."/>
            <person name="Shea T."/>
            <person name="Sisk P."/>
            <person name="Stolte C."/>
            <person name="Sykes S."/>
            <person name="Wortman J."/>
            <person name="Nusbaum C."/>
            <person name="Birren B."/>
        </authorList>
    </citation>
    <scope>NUCLEOTIDE SEQUENCE [LARGE SCALE GENOMIC DNA]</scope>
    <source>
        <strain evidence="1 2">ATCC 38327</strain>
    </source>
</reference>
<dbReference type="EMBL" id="GG745333">
    <property type="protein sequence ID" value="KNE58390.1"/>
    <property type="molecule type" value="Genomic_DNA"/>
</dbReference>
<dbReference type="Proteomes" id="UP000054350">
    <property type="component" value="Unassembled WGS sequence"/>
</dbReference>
<organism evidence="1 2">
    <name type="scientific">Allomyces macrogynus (strain ATCC 38327)</name>
    <name type="common">Allomyces javanicus var. macrogynus</name>
    <dbReference type="NCBI Taxonomy" id="578462"/>
    <lineage>
        <taxon>Eukaryota</taxon>
        <taxon>Fungi</taxon>
        <taxon>Fungi incertae sedis</taxon>
        <taxon>Blastocladiomycota</taxon>
        <taxon>Blastocladiomycetes</taxon>
        <taxon>Blastocladiales</taxon>
        <taxon>Blastocladiaceae</taxon>
        <taxon>Allomyces</taxon>
    </lineage>
</organism>
<evidence type="ECO:0000313" key="1">
    <source>
        <dbReference type="EMBL" id="KNE58390.1"/>
    </source>
</evidence>
<dbReference type="AlphaFoldDB" id="A0A0L0S7I9"/>
<name>A0A0L0S7I9_ALLM3</name>